<dbReference type="Pfam" id="PF16277">
    <property type="entry name" value="DUF4926"/>
    <property type="match status" value="1"/>
</dbReference>
<name>A0ABS6FFE1_9FIRM</name>
<gene>
    <name evidence="1" type="ORF">KQI82_15335</name>
</gene>
<organism evidence="1 2">
    <name type="scientific">Dysosmobacter acutus</name>
    <dbReference type="NCBI Taxonomy" id="2841504"/>
    <lineage>
        <taxon>Bacteria</taxon>
        <taxon>Bacillati</taxon>
        <taxon>Bacillota</taxon>
        <taxon>Clostridia</taxon>
        <taxon>Eubacteriales</taxon>
        <taxon>Oscillospiraceae</taxon>
        <taxon>Dysosmobacter</taxon>
    </lineage>
</organism>
<evidence type="ECO:0000313" key="2">
    <source>
        <dbReference type="Proteomes" id="UP000787672"/>
    </source>
</evidence>
<accession>A0ABS6FFE1</accession>
<dbReference type="InterPro" id="IPR032568">
    <property type="entry name" value="DUF4926"/>
</dbReference>
<sequence length="65" mass="7282">MFELYDTVVLLEDDPETGVKAGTEGTVVYIQGNGEAYTVEFFDENGDTIEDALFKDFLPSQLKKK</sequence>
<comment type="caution">
    <text evidence="1">The sequence shown here is derived from an EMBL/GenBank/DDBJ whole genome shotgun (WGS) entry which is preliminary data.</text>
</comment>
<protein>
    <submittedName>
        <fullName evidence="1">DUF4926 domain-containing protein</fullName>
    </submittedName>
</protein>
<reference evidence="1 2" key="1">
    <citation type="submission" date="2021-06" db="EMBL/GenBank/DDBJ databases">
        <authorList>
            <person name="Sun Q."/>
            <person name="Li D."/>
        </authorList>
    </citation>
    <scope>NUCLEOTIDE SEQUENCE [LARGE SCALE GENOMIC DNA]</scope>
    <source>
        <strain evidence="1 2">MSJ-2</strain>
    </source>
</reference>
<evidence type="ECO:0000313" key="1">
    <source>
        <dbReference type="EMBL" id="MBU5628282.1"/>
    </source>
</evidence>
<dbReference type="EMBL" id="JAHLQN010000001">
    <property type="protein sequence ID" value="MBU5628282.1"/>
    <property type="molecule type" value="Genomic_DNA"/>
</dbReference>
<dbReference type="Proteomes" id="UP000787672">
    <property type="component" value="Unassembled WGS sequence"/>
</dbReference>
<proteinExistence type="predicted"/>
<keyword evidence="2" id="KW-1185">Reference proteome</keyword>
<dbReference type="RefSeq" id="WP_216633545.1">
    <property type="nucleotide sequence ID" value="NZ_JAHLQN010000001.1"/>
</dbReference>